<dbReference type="GeneID" id="34565706"/>
<dbReference type="OrthoDB" id="4847209at2759"/>
<dbReference type="Proteomes" id="UP000176998">
    <property type="component" value="Unassembled WGS sequence"/>
</dbReference>
<dbReference type="EMBL" id="MJBS01000158">
    <property type="protein sequence ID" value="OHE92121.1"/>
    <property type="molecule type" value="Genomic_DNA"/>
</dbReference>
<protein>
    <submittedName>
        <fullName evidence="2">Uncharacterized protein</fullName>
    </submittedName>
</protein>
<evidence type="ECO:0000256" key="1">
    <source>
        <dbReference type="SAM" id="MobiDB-lite"/>
    </source>
</evidence>
<organism evidence="2 3">
    <name type="scientific">Colletotrichum orchidophilum</name>
    <dbReference type="NCBI Taxonomy" id="1209926"/>
    <lineage>
        <taxon>Eukaryota</taxon>
        <taxon>Fungi</taxon>
        <taxon>Dikarya</taxon>
        <taxon>Ascomycota</taxon>
        <taxon>Pezizomycotina</taxon>
        <taxon>Sordariomycetes</taxon>
        <taxon>Hypocreomycetidae</taxon>
        <taxon>Glomerellales</taxon>
        <taxon>Glomerellaceae</taxon>
        <taxon>Colletotrichum</taxon>
    </lineage>
</organism>
<gene>
    <name evidence="2" type="ORF">CORC01_12576</name>
</gene>
<reference evidence="2 3" key="1">
    <citation type="submission" date="2016-09" db="EMBL/GenBank/DDBJ databases">
        <authorList>
            <person name="Capua I."/>
            <person name="De Benedictis P."/>
            <person name="Joannis T."/>
            <person name="Lombin L.H."/>
            <person name="Cattoli G."/>
        </authorList>
    </citation>
    <scope>NUCLEOTIDE SEQUENCE [LARGE SCALE GENOMIC DNA]</scope>
    <source>
        <strain evidence="2 3">IMI 309357</strain>
    </source>
</reference>
<evidence type="ECO:0000313" key="2">
    <source>
        <dbReference type="EMBL" id="OHE92121.1"/>
    </source>
</evidence>
<dbReference type="AlphaFoldDB" id="A0A1G4ASP1"/>
<feature type="compositionally biased region" description="Low complexity" evidence="1">
    <location>
        <begin position="241"/>
        <end position="258"/>
    </location>
</feature>
<dbReference type="RefSeq" id="XP_022469291.1">
    <property type="nucleotide sequence ID" value="XM_022624196.1"/>
</dbReference>
<accession>A0A1G4ASP1</accession>
<sequence>MSFLLEVNLALAVHEEQASTGASNEEIIRASVNALRSIQQRFQNGNQDLPRATRSLERSFTLAILREQSTRNFNLDMLISRTRMAWARVADRLEHGQTPFPEPYHVTSQDEDDSIEEQLRRMGLDPNSFDLTGFGYSYTNNNIGSAQPQADLGTPIGPGGIGPTQAVILATAAVSAATSTQASNAAASGRRRDRKRGPNMYGCDICNQAKMYTSACTLYRHKKKKHGIPTLGDVRKERQRAMQAIQAAQAAQAAPDAANGSDEAQEPGDENEEEDEDEDENMPDAQSDNGEANED</sequence>
<feature type="compositionally biased region" description="Polar residues" evidence="1">
    <location>
        <begin position="284"/>
        <end position="295"/>
    </location>
</feature>
<proteinExistence type="predicted"/>
<evidence type="ECO:0000313" key="3">
    <source>
        <dbReference type="Proteomes" id="UP000176998"/>
    </source>
</evidence>
<name>A0A1G4ASP1_9PEZI</name>
<comment type="caution">
    <text evidence="2">The sequence shown here is derived from an EMBL/GenBank/DDBJ whole genome shotgun (WGS) entry which is preliminary data.</text>
</comment>
<feature type="region of interest" description="Disordered" evidence="1">
    <location>
        <begin position="178"/>
        <end position="202"/>
    </location>
</feature>
<keyword evidence="3" id="KW-1185">Reference proteome</keyword>
<feature type="compositionally biased region" description="Acidic residues" evidence="1">
    <location>
        <begin position="263"/>
        <end position="282"/>
    </location>
</feature>
<feature type="region of interest" description="Disordered" evidence="1">
    <location>
        <begin position="238"/>
        <end position="295"/>
    </location>
</feature>
<feature type="compositionally biased region" description="Low complexity" evidence="1">
    <location>
        <begin position="178"/>
        <end position="188"/>
    </location>
</feature>